<dbReference type="Proteomes" id="UP000306223">
    <property type="component" value="Unassembled WGS sequence"/>
</dbReference>
<dbReference type="AlphaFoldDB" id="A0A4U0QLT7"/>
<protein>
    <submittedName>
        <fullName evidence="1">Uncharacterized protein</fullName>
    </submittedName>
</protein>
<proteinExistence type="predicted"/>
<dbReference type="EMBL" id="SUNH01000025">
    <property type="protein sequence ID" value="TJZ82022.1"/>
    <property type="molecule type" value="Genomic_DNA"/>
</dbReference>
<comment type="caution">
    <text evidence="1">The sequence shown here is derived from an EMBL/GenBank/DDBJ whole genome shotgun (WGS) entry which is preliminary data.</text>
</comment>
<reference evidence="1 2" key="1">
    <citation type="submission" date="2019-04" db="EMBL/GenBank/DDBJ databases">
        <authorList>
            <person name="Li J."/>
        </authorList>
    </citation>
    <scope>NUCLEOTIDE SEQUENCE [LARGE SCALE GENOMIC DNA]</scope>
    <source>
        <strain evidence="1 2">CCTCC AB2016182</strain>
    </source>
</reference>
<keyword evidence="2" id="KW-1185">Reference proteome</keyword>
<name>A0A4U0QLT7_9RHOB</name>
<organism evidence="1 2">
    <name type="scientific">Paracoccus hibiscisoli</name>
    <dbReference type="NCBI Taxonomy" id="2023261"/>
    <lineage>
        <taxon>Bacteria</taxon>
        <taxon>Pseudomonadati</taxon>
        <taxon>Pseudomonadota</taxon>
        <taxon>Alphaproteobacteria</taxon>
        <taxon>Rhodobacterales</taxon>
        <taxon>Paracoccaceae</taxon>
        <taxon>Paracoccus</taxon>
    </lineage>
</organism>
<evidence type="ECO:0000313" key="1">
    <source>
        <dbReference type="EMBL" id="TJZ82022.1"/>
    </source>
</evidence>
<evidence type="ECO:0000313" key="2">
    <source>
        <dbReference type="Proteomes" id="UP000306223"/>
    </source>
</evidence>
<gene>
    <name evidence="1" type="ORF">FA740_15805</name>
</gene>
<accession>A0A4U0QLT7</accession>
<sequence length="283" mass="31778">MSRSGKDAKDDLRVATNSERLYKIGSFFFKATAGVLTDPSASTVLNETFDLIVTDPGVRRRDRFIMDLDERFTMLERAGMITVEDLRNNEEVSALLLRSIQAATRSSGARKLEALKEVVVRGVTSKEAASASHAQVMLTLVDRMTEHHIIALHFMTLPTRFYNPTRLMKYPASGERESFHYGQPVQDTPKGLTNPSEIRTLDGEFILYVEHDERVAFQVAEADLRALGLTEADYKIETYEVGKKTRKRKSSEVDRYVVSQLGLHLLSYMGITAGQPMPSEDPA</sequence>
<dbReference type="RefSeq" id="WP_136857799.1">
    <property type="nucleotide sequence ID" value="NZ_SUNH01000025.1"/>
</dbReference>